<dbReference type="InterPro" id="IPR005467">
    <property type="entry name" value="His_kinase_dom"/>
</dbReference>
<proteinExistence type="predicted"/>
<evidence type="ECO:0000256" key="10">
    <source>
        <dbReference type="SAM" id="Phobius"/>
    </source>
</evidence>
<dbReference type="AlphaFoldDB" id="A0A1N6RF12"/>
<dbReference type="EMBL" id="FTMN01000003">
    <property type="protein sequence ID" value="SIQ27407.1"/>
    <property type="molecule type" value="Genomic_DNA"/>
</dbReference>
<name>A0A1N6RF12_9GAMM</name>
<dbReference type="RefSeq" id="WP_076462465.1">
    <property type="nucleotide sequence ID" value="NZ_FTMN01000003.1"/>
</dbReference>
<dbReference type="EC" id="2.7.13.3" evidence="3"/>
<keyword evidence="7 12" id="KW-0418">Kinase</keyword>
<dbReference type="SMART" id="SM00387">
    <property type="entry name" value="HATPase_c"/>
    <property type="match status" value="1"/>
</dbReference>
<evidence type="ECO:0000256" key="4">
    <source>
        <dbReference type="ARBA" id="ARBA00022553"/>
    </source>
</evidence>
<reference evidence="12 13" key="1">
    <citation type="submission" date="2017-01" db="EMBL/GenBank/DDBJ databases">
        <authorList>
            <person name="Mah S.A."/>
            <person name="Swanson W.J."/>
            <person name="Moy G.W."/>
            <person name="Vacquier V.D."/>
        </authorList>
    </citation>
    <scope>NUCLEOTIDE SEQUENCE [LARGE SCALE GENOMIC DNA]</scope>
    <source>
        <strain evidence="12 13">DSM 7027</strain>
    </source>
</reference>
<feature type="transmembrane region" description="Helical" evidence="10">
    <location>
        <begin position="16"/>
        <end position="35"/>
    </location>
</feature>
<keyword evidence="9 10" id="KW-0472">Membrane</keyword>
<comment type="catalytic activity">
    <reaction evidence="1">
        <text>ATP + protein L-histidine = ADP + protein N-phospho-L-histidine.</text>
        <dbReference type="EC" id="2.7.13.3"/>
    </reaction>
</comment>
<dbReference type="SUPFAM" id="SSF55874">
    <property type="entry name" value="ATPase domain of HSP90 chaperone/DNA topoisomerase II/histidine kinase"/>
    <property type="match status" value="1"/>
</dbReference>
<evidence type="ECO:0000256" key="6">
    <source>
        <dbReference type="ARBA" id="ARBA00022692"/>
    </source>
</evidence>
<keyword evidence="6 10" id="KW-0812">Transmembrane</keyword>
<evidence type="ECO:0000256" key="3">
    <source>
        <dbReference type="ARBA" id="ARBA00012438"/>
    </source>
</evidence>
<comment type="subcellular location">
    <subcellularLocation>
        <location evidence="2">Membrane</location>
    </subcellularLocation>
</comment>
<keyword evidence="8 10" id="KW-1133">Transmembrane helix</keyword>
<dbReference type="PANTHER" id="PTHR45436">
    <property type="entry name" value="SENSOR HISTIDINE KINASE YKOH"/>
    <property type="match status" value="1"/>
</dbReference>
<keyword evidence="5" id="KW-0808">Transferase</keyword>
<dbReference type="InterPro" id="IPR050428">
    <property type="entry name" value="TCS_sensor_his_kinase"/>
</dbReference>
<dbReference type="PANTHER" id="PTHR45436:SF5">
    <property type="entry name" value="SENSOR HISTIDINE KINASE TRCS"/>
    <property type="match status" value="1"/>
</dbReference>
<evidence type="ECO:0000259" key="11">
    <source>
        <dbReference type="PROSITE" id="PS50109"/>
    </source>
</evidence>
<dbReference type="InterPro" id="IPR003594">
    <property type="entry name" value="HATPase_dom"/>
</dbReference>
<evidence type="ECO:0000313" key="13">
    <source>
        <dbReference type="Proteomes" id="UP000186895"/>
    </source>
</evidence>
<dbReference type="InterPro" id="IPR004358">
    <property type="entry name" value="Sig_transdc_His_kin-like_C"/>
</dbReference>
<protein>
    <recommendedName>
        <fullName evidence="3">histidine kinase</fullName>
        <ecNumber evidence="3">2.7.13.3</ecNumber>
    </recommendedName>
</protein>
<dbReference type="Pfam" id="PF02518">
    <property type="entry name" value="HATPase_c"/>
    <property type="match status" value="1"/>
</dbReference>
<evidence type="ECO:0000256" key="1">
    <source>
        <dbReference type="ARBA" id="ARBA00000085"/>
    </source>
</evidence>
<dbReference type="InterPro" id="IPR036890">
    <property type="entry name" value="HATPase_C_sf"/>
</dbReference>
<dbReference type="PROSITE" id="PS50109">
    <property type="entry name" value="HIS_KIN"/>
    <property type="match status" value="1"/>
</dbReference>
<dbReference type="Gene3D" id="3.30.565.10">
    <property type="entry name" value="Histidine kinase-like ATPase, C-terminal domain"/>
    <property type="match status" value="1"/>
</dbReference>
<dbReference type="Proteomes" id="UP000186895">
    <property type="component" value="Unassembled WGS sequence"/>
</dbReference>
<evidence type="ECO:0000256" key="5">
    <source>
        <dbReference type="ARBA" id="ARBA00022679"/>
    </source>
</evidence>
<dbReference type="eggNOG" id="COG0642">
    <property type="taxonomic scope" value="Bacteria"/>
</dbReference>
<evidence type="ECO:0000256" key="7">
    <source>
        <dbReference type="ARBA" id="ARBA00022777"/>
    </source>
</evidence>
<dbReference type="GO" id="GO:0005886">
    <property type="term" value="C:plasma membrane"/>
    <property type="evidence" value="ECO:0007669"/>
    <property type="project" value="TreeGrafter"/>
</dbReference>
<sequence>MPNSQRSLEWRIRRQLLFSLLLMLCGLMLVVHFGVTHLTRSFVVSRLETDAESLIAALSREANGQWQLSEGAIMQAYQRVQSGHYYRLKADEVDLRSRSLWDLDPEVELQAPGESRVAESSPLQSQHWLALEQGFTRGGTRFTLWVAQDIAELKHDQEQLAVWLIVLVGLSVPLVLLQQRRVLKRGFQRLEPLRQALARQQAGEDIDLPADVPREVEPLVTSITQLLHQSGQQISRSRMALGNLAHELKRPLQQLQWLADQHPDPEQKQQLMLLYEELYQRIERELRRARIAGAPGPGRHFNPKEEITHLVQLLQRIGRDDIRFQSELPQGTMPFDRDDMLELLGNLLDNAWRHATHCVSLQILPPSPDIDAWCLIISDDGAGVSEEAMQRMSLRGVRIDEQSGEGSGLGLSICSAIVESYAGSLTFGHAQEGGLQVSIQLR</sequence>
<dbReference type="GO" id="GO:0000160">
    <property type="term" value="P:phosphorelay signal transduction system"/>
    <property type="evidence" value="ECO:0007669"/>
    <property type="project" value="TreeGrafter"/>
</dbReference>
<evidence type="ECO:0000313" key="12">
    <source>
        <dbReference type="EMBL" id="SIQ27407.1"/>
    </source>
</evidence>
<dbReference type="STRING" id="49186.SAMN05421647_103294"/>
<organism evidence="12 13">
    <name type="scientific">Marinobacterium stanieri</name>
    <dbReference type="NCBI Taxonomy" id="49186"/>
    <lineage>
        <taxon>Bacteria</taxon>
        <taxon>Pseudomonadati</taxon>
        <taxon>Pseudomonadota</taxon>
        <taxon>Gammaproteobacteria</taxon>
        <taxon>Oceanospirillales</taxon>
        <taxon>Oceanospirillaceae</taxon>
        <taxon>Marinobacterium</taxon>
    </lineage>
</organism>
<accession>A0A1N6RF12</accession>
<keyword evidence="13" id="KW-1185">Reference proteome</keyword>
<gene>
    <name evidence="12" type="ORF">SAMN05421647_103294</name>
</gene>
<evidence type="ECO:0000256" key="9">
    <source>
        <dbReference type="ARBA" id="ARBA00023136"/>
    </source>
</evidence>
<dbReference type="GO" id="GO:0004673">
    <property type="term" value="F:protein histidine kinase activity"/>
    <property type="evidence" value="ECO:0007669"/>
    <property type="project" value="UniProtKB-EC"/>
</dbReference>
<dbReference type="PRINTS" id="PR00344">
    <property type="entry name" value="BCTRLSENSOR"/>
</dbReference>
<keyword evidence="4" id="KW-0597">Phosphoprotein</keyword>
<feature type="domain" description="Histidine kinase" evidence="11">
    <location>
        <begin position="243"/>
        <end position="442"/>
    </location>
</feature>
<evidence type="ECO:0000256" key="2">
    <source>
        <dbReference type="ARBA" id="ARBA00004370"/>
    </source>
</evidence>
<evidence type="ECO:0000256" key="8">
    <source>
        <dbReference type="ARBA" id="ARBA00022989"/>
    </source>
</evidence>